<evidence type="ECO:0000313" key="6">
    <source>
        <dbReference type="Proteomes" id="UP000465221"/>
    </source>
</evidence>
<accession>A0A8H3SE56</accession>
<dbReference type="Pfam" id="PF08698">
    <property type="entry name" value="Fcf2"/>
    <property type="match status" value="1"/>
</dbReference>
<dbReference type="GO" id="GO:0006396">
    <property type="term" value="P:RNA processing"/>
    <property type="evidence" value="ECO:0007669"/>
    <property type="project" value="TreeGrafter"/>
</dbReference>
<organism evidence="5 6">
    <name type="scientific">Aspergillus udagawae</name>
    <dbReference type="NCBI Taxonomy" id="91492"/>
    <lineage>
        <taxon>Eukaryota</taxon>
        <taxon>Fungi</taxon>
        <taxon>Dikarya</taxon>
        <taxon>Ascomycota</taxon>
        <taxon>Pezizomycotina</taxon>
        <taxon>Eurotiomycetes</taxon>
        <taxon>Eurotiomycetidae</taxon>
        <taxon>Eurotiales</taxon>
        <taxon>Aspergillaceae</taxon>
        <taxon>Aspergillus</taxon>
        <taxon>Aspergillus subgen. Fumigati</taxon>
    </lineage>
</organism>
<evidence type="ECO:0000313" key="5">
    <source>
        <dbReference type="EMBL" id="GFF57819.1"/>
    </source>
</evidence>
<evidence type="ECO:0000256" key="2">
    <source>
        <dbReference type="ARBA" id="ARBA00023242"/>
    </source>
</evidence>
<name>A0A8H3SE56_9EURO</name>
<feature type="region of interest" description="Disordered" evidence="3">
    <location>
        <begin position="39"/>
        <end position="65"/>
    </location>
</feature>
<evidence type="ECO:0000256" key="1">
    <source>
        <dbReference type="ARBA" id="ARBA00004604"/>
    </source>
</evidence>
<evidence type="ECO:0000259" key="4">
    <source>
        <dbReference type="Pfam" id="PF08698"/>
    </source>
</evidence>
<dbReference type="EMBL" id="BLKC01000159">
    <property type="protein sequence ID" value="GFF57819.1"/>
    <property type="molecule type" value="Genomic_DNA"/>
</dbReference>
<gene>
    <name evidence="5" type="ORF">IFM46972_10909</name>
</gene>
<feature type="compositionally biased region" description="Polar residues" evidence="3">
    <location>
        <begin position="39"/>
        <end position="49"/>
    </location>
</feature>
<sequence length="338" mass="37975">MQIEACGRVALQSLEEGGLNDQDIEQLLLEAESRLQTCKDQPTGTSQGQAIGHSEKPSSNIPKLTTDSSLQSYIAQQDDVALADTKRIMGPLQMSLSNKSLSTLKTQQASVNPSTHKEKPTAGADWFNLPKTELTTELKRDLQLIRMRSVLDPKRHYKKEGGKAQPPKYSQLGTIIEGPTEFFSGRIAKKDRKKTFVEDALALEQETKRFASKYREIQSSKQSGKRSFYNKLHKPLNAEAYLHIDGCCAASFEDFFVVCLPFLQYGIQLPRVLDLKKMIISSGNWREDRIIGYQAERQYPNAAMPRDDYFWYGGHAHQISPNLAKHTTLGSSFVTAND</sequence>
<protein>
    <submittedName>
        <fullName evidence="5">rRNA-processing protein fcf2</fullName>
    </submittedName>
</protein>
<evidence type="ECO:0000256" key="3">
    <source>
        <dbReference type="SAM" id="MobiDB-lite"/>
    </source>
</evidence>
<comment type="caution">
    <text evidence="5">The sequence shown here is derived from an EMBL/GenBank/DDBJ whole genome shotgun (WGS) entry which is preliminary data.</text>
</comment>
<dbReference type="GO" id="GO:0005730">
    <property type="term" value="C:nucleolus"/>
    <property type="evidence" value="ECO:0007669"/>
    <property type="project" value="UniProtKB-SubCell"/>
</dbReference>
<dbReference type="InterPro" id="IPR014810">
    <property type="entry name" value="Fcf2_C"/>
</dbReference>
<dbReference type="Proteomes" id="UP000465221">
    <property type="component" value="Unassembled WGS sequence"/>
</dbReference>
<dbReference type="PANTHER" id="PTHR21686">
    <property type="entry name" value="DEOXYNUCLEOTIDYLTRANSFERASE TERMINAL-INTERACTING PROTEIN 2"/>
    <property type="match status" value="1"/>
</dbReference>
<dbReference type="AlphaFoldDB" id="A0A8H3SE56"/>
<dbReference type="GO" id="GO:0003723">
    <property type="term" value="F:RNA binding"/>
    <property type="evidence" value="ECO:0007669"/>
    <property type="project" value="TreeGrafter"/>
</dbReference>
<keyword evidence="2" id="KW-0539">Nucleus</keyword>
<dbReference type="PANTHER" id="PTHR21686:SF12">
    <property type="entry name" value="DEOXYNUCLEOTIDYLTRANSFERASE TERMINAL-INTERACTING PROTEIN 2"/>
    <property type="match status" value="1"/>
</dbReference>
<proteinExistence type="predicted"/>
<reference evidence="5 6" key="1">
    <citation type="submission" date="2020-01" db="EMBL/GenBank/DDBJ databases">
        <title>Draft genome sequence of Aspergillus udagawae IFM 46972.</title>
        <authorList>
            <person name="Takahashi H."/>
            <person name="Yaguchi T."/>
        </authorList>
    </citation>
    <scope>NUCLEOTIDE SEQUENCE [LARGE SCALE GENOMIC DNA]</scope>
    <source>
        <strain evidence="5 6">IFM 46972</strain>
    </source>
</reference>
<comment type="subcellular location">
    <subcellularLocation>
        <location evidence="1">Nucleus</location>
        <location evidence="1">Nucleolus</location>
    </subcellularLocation>
</comment>
<dbReference type="InterPro" id="IPR039883">
    <property type="entry name" value="Fcf2/DNTTIP2"/>
</dbReference>
<feature type="domain" description="Fcf2 pre-rRNA processing C-terminal" evidence="4">
    <location>
        <begin position="119"/>
        <end position="212"/>
    </location>
</feature>